<dbReference type="Pfam" id="PF02659">
    <property type="entry name" value="Mntp"/>
    <property type="match status" value="1"/>
</dbReference>
<accession>A0A8J6NJA6</accession>
<evidence type="ECO:0000256" key="2">
    <source>
        <dbReference type="ARBA" id="ARBA00022692"/>
    </source>
</evidence>
<dbReference type="EMBL" id="JACNJN010000187">
    <property type="protein sequence ID" value="MBC8336741.1"/>
    <property type="molecule type" value="Genomic_DNA"/>
</dbReference>
<feature type="transmembrane region" description="Helical" evidence="5">
    <location>
        <begin position="41"/>
        <end position="62"/>
    </location>
</feature>
<evidence type="ECO:0000313" key="6">
    <source>
        <dbReference type="EMBL" id="MBC8336741.1"/>
    </source>
</evidence>
<sequence>MTSLRGKIRLAAHFGIFQAGMTALGWLAGETIVHYVKEFDYWIALVLLWYVGINFILSGLNGNGKAFEQDPSTGYVLVVLSFVTSIDAFAVGLSIALLNVPILLSVVMIGLVALLLSAVGLFAGLYLGK</sequence>
<keyword evidence="4 5" id="KW-0472">Membrane</keyword>
<feature type="transmembrane region" description="Helical" evidence="5">
    <location>
        <begin position="12"/>
        <end position="29"/>
    </location>
</feature>
<organism evidence="6 7">
    <name type="scientific">Candidatus Desulfolinea nitratireducens</name>
    <dbReference type="NCBI Taxonomy" id="2841698"/>
    <lineage>
        <taxon>Bacteria</taxon>
        <taxon>Bacillati</taxon>
        <taxon>Chloroflexota</taxon>
        <taxon>Anaerolineae</taxon>
        <taxon>Anaerolineales</taxon>
        <taxon>Anaerolineales incertae sedis</taxon>
        <taxon>Candidatus Desulfolinea</taxon>
    </lineage>
</organism>
<evidence type="ECO:0000313" key="7">
    <source>
        <dbReference type="Proteomes" id="UP000614469"/>
    </source>
</evidence>
<keyword evidence="1" id="KW-1003">Cell membrane</keyword>
<dbReference type="PANTHER" id="PTHR35529">
    <property type="entry name" value="MANGANESE EFFLUX PUMP MNTP-RELATED"/>
    <property type="match status" value="1"/>
</dbReference>
<evidence type="ECO:0000256" key="4">
    <source>
        <dbReference type="ARBA" id="ARBA00023136"/>
    </source>
</evidence>
<evidence type="ECO:0000256" key="3">
    <source>
        <dbReference type="ARBA" id="ARBA00022989"/>
    </source>
</evidence>
<gene>
    <name evidence="6" type="ORF">H8E29_15875</name>
</gene>
<feature type="transmembrane region" description="Helical" evidence="5">
    <location>
        <begin position="74"/>
        <end position="96"/>
    </location>
</feature>
<keyword evidence="3 5" id="KW-1133">Transmembrane helix</keyword>
<dbReference type="PANTHER" id="PTHR35529:SF1">
    <property type="entry name" value="MANGANESE EFFLUX PUMP MNTP-RELATED"/>
    <property type="match status" value="1"/>
</dbReference>
<dbReference type="Proteomes" id="UP000614469">
    <property type="component" value="Unassembled WGS sequence"/>
</dbReference>
<evidence type="ECO:0000256" key="1">
    <source>
        <dbReference type="ARBA" id="ARBA00022475"/>
    </source>
</evidence>
<feature type="transmembrane region" description="Helical" evidence="5">
    <location>
        <begin position="102"/>
        <end position="127"/>
    </location>
</feature>
<keyword evidence="2 5" id="KW-0812">Transmembrane</keyword>
<dbReference type="AlphaFoldDB" id="A0A8J6NJA6"/>
<comment type="caution">
    <text evidence="6">The sequence shown here is derived from an EMBL/GenBank/DDBJ whole genome shotgun (WGS) entry which is preliminary data.</text>
</comment>
<evidence type="ECO:0000256" key="5">
    <source>
        <dbReference type="SAM" id="Phobius"/>
    </source>
</evidence>
<reference evidence="6 7" key="1">
    <citation type="submission" date="2020-08" db="EMBL/GenBank/DDBJ databases">
        <title>Bridging the membrane lipid divide: bacteria of the FCB group superphylum have the potential to synthesize archaeal ether lipids.</title>
        <authorList>
            <person name="Villanueva L."/>
            <person name="Von Meijenfeldt F.A.B."/>
            <person name="Westbye A.B."/>
            <person name="Yadav S."/>
            <person name="Hopmans E.C."/>
            <person name="Dutilh B.E."/>
            <person name="Sinninghe Damste J.S."/>
        </authorList>
    </citation>
    <scope>NUCLEOTIDE SEQUENCE [LARGE SCALE GENOMIC DNA]</scope>
    <source>
        <strain evidence="6">NIOZ-UU36</strain>
    </source>
</reference>
<dbReference type="InterPro" id="IPR003810">
    <property type="entry name" value="Mntp/YtaF"/>
</dbReference>
<name>A0A8J6NJA6_9CHLR</name>
<protein>
    <submittedName>
        <fullName evidence="6">Manganese efflux pump</fullName>
    </submittedName>
</protein>
<proteinExistence type="predicted"/>